<reference evidence="2" key="1">
    <citation type="journal article" date="2021" name="PeerJ">
        <title>Extensive microbial diversity within the chicken gut microbiome revealed by metagenomics and culture.</title>
        <authorList>
            <person name="Gilroy R."/>
            <person name="Ravi A."/>
            <person name="Getino M."/>
            <person name="Pursley I."/>
            <person name="Horton D.L."/>
            <person name="Alikhan N.F."/>
            <person name="Baker D."/>
            <person name="Gharbi K."/>
            <person name="Hall N."/>
            <person name="Watson M."/>
            <person name="Adriaenssens E.M."/>
            <person name="Foster-Nyarko E."/>
            <person name="Jarju S."/>
            <person name="Secka A."/>
            <person name="Antonio M."/>
            <person name="Oren A."/>
            <person name="Chaudhuri R.R."/>
            <person name="La Ragione R."/>
            <person name="Hildebrand F."/>
            <person name="Pallen M.J."/>
        </authorList>
    </citation>
    <scope>NUCLEOTIDE SEQUENCE</scope>
    <source>
        <strain evidence="2">Gambia16-930</strain>
    </source>
</reference>
<accession>A0A9D1UHA3</accession>
<dbReference type="EMBL" id="DXGG01000187">
    <property type="protein sequence ID" value="HIW87792.1"/>
    <property type="molecule type" value="Genomic_DNA"/>
</dbReference>
<dbReference type="InterPro" id="IPR019847">
    <property type="entry name" value="Gliding_motility_assoc_GldN"/>
</dbReference>
<dbReference type="Pfam" id="PF19841">
    <property type="entry name" value="GldN"/>
    <property type="match status" value="1"/>
</dbReference>
<dbReference type="Proteomes" id="UP000824267">
    <property type="component" value="Unassembled WGS sequence"/>
</dbReference>
<evidence type="ECO:0000256" key="1">
    <source>
        <dbReference type="SAM" id="SignalP"/>
    </source>
</evidence>
<keyword evidence="1" id="KW-0732">Signal</keyword>
<proteinExistence type="predicted"/>
<feature type="signal peptide" evidence="1">
    <location>
        <begin position="1"/>
        <end position="18"/>
    </location>
</feature>
<organism evidence="2 3">
    <name type="scientific">Candidatus Onthomorpha intestinigallinarum</name>
    <dbReference type="NCBI Taxonomy" id="2840880"/>
    <lineage>
        <taxon>Bacteria</taxon>
        <taxon>Pseudomonadati</taxon>
        <taxon>Bacteroidota</taxon>
        <taxon>Bacteroidia</taxon>
        <taxon>Bacteroidales</taxon>
        <taxon>Candidatus Onthomorpha</taxon>
    </lineage>
</organism>
<sequence length="315" mass="37261">MKNIVVLYFLLFSFGLCAQQSLTHSIEHGFRQVDVFNPEWETQQTLNPCKYEHMTGYFREELARIILTAVSEKKVKIYDIRRREISLDSVIRKIIDFEKNNFGISLGRDSVFSYIIPYVSSYQFEEFIDYDYNDLSLSKKVKAYCPYLVRYRSFDQTRADSVQLPLFWIFPSERGDSSEVLHIPDTVLSVQKLVYPNQMPFSSSLFYQVQNGKIKVFRSNGLEFDTNREIEQLFILSSNVSYYDEQTEEEKTKTVFSDIVPEDIVALRLGELWSIDKHSLEIKKEVCFFLPLYFHDDDMYSQLGLRIYNKAYRNQ</sequence>
<evidence type="ECO:0000313" key="2">
    <source>
        <dbReference type="EMBL" id="HIW87792.1"/>
    </source>
</evidence>
<comment type="caution">
    <text evidence="2">The sequence shown here is derived from an EMBL/GenBank/DDBJ whole genome shotgun (WGS) entry which is preliminary data.</text>
</comment>
<gene>
    <name evidence="2" type="ORF">IAC47_05920</name>
</gene>
<evidence type="ECO:0000313" key="3">
    <source>
        <dbReference type="Proteomes" id="UP000824267"/>
    </source>
</evidence>
<name>A0A9D1UHA3_9BACT</name>
<dbReference type="AlphaFoldDB" id="A0A9D1UHA3"/>
<feature type="chain" id="PRO_5039074005" evidence="1">
    <location>
        <begin position="19"/>
        <end position="315"/>
    </location>
</feature>
<protein>
    <submittedName>
        <fullName evidence="2">Uncharacterized protein</fullName>
    </submittedName>
</protein>
<reference evidence="2" key="2">
    <citation type="submission" date="2021-04" db="EMBL/GenBank/DDBJ databases">
        <authorList>
            <person name="Gilroy R."/>
        </authorList>
    </citation>
    <scope>NUCLEOTIDE SEQUENCE</scope>
    <source>
        <strain evidence="2">Gambia16-930</strain>
    </source>
</reference>